<dbReference type="RefSeq" id="WP_170986769.1">
    <property type="nucleotide sequence ID" value="NZ_CAACYE020000001.1"/>
</dbReference>
<evidence type="ECO:0000256" key="1">
    <source>
        <dbReference type="ARBA" id="ARBA00023015"/>
    </source>
</evidence>
<dbReference type="GO" id="GO:0003700">
    <property type="term" value="F:DNA-binding transcription factor activity"/>
    <property type="evidence" value="ECO:0007669"/>
    <property type="project" value="InterPro"/>
</dbReference>
<dbReference type="PRINTS" id="PR00035">
    <property type="entry name" value="HTHGNTR"/>
</dbReference>
<feature type="domain" description="HTH gntR-type" evidence="4">
    <location>
        <begin position="8"/>
        <end position="75"/>
    </location>
</feature>
<dbReference type="PANTHER" id="PTHR43537:SF51">
    <property type="entry name" value="HTH-TYPE TRANSCRIPTIONAL REGULATOR LGOR-RELATED"/>
    <property type="match status" value="1"/>
</dbReference>
<dbReference type="InterPro" id="IPR000524">
    <property type="entry name" value="Tscrpt_reg_HTH_GntR"/>
</dbReference>
<protein>
    <submittedName>
        <fullName evidence="5">Uncharacterized HTH-type transcriptional regulator ydfH</fullName>
    </submittedName>
</protein>
<keyword evidence="1" id="KW-0805">Transcription regulation</keyword>
<keyword evidence="2" id="KW-0238">DNA-binding</keyword>
<dbReference type="Pfam" id="PF07729">
    <property type="entry name" value="FCD"/>
    <property type="match status" value="1"/>
</dbReference>
<name>A0A449GEX9_NOCFR</name>
<dbReference type="InterPro" id="IPR036390">
    <property type="entry name" value="WH_DNA-bd_sf"/>
</dbReference>
<evidence type="ECO:0000259" key="4">
    <source>
        <dbReference type="PROSITE" id="PS50949"/>
    </source>
</evidence>
<dbReference type="Gene3D" id="1.10.10.10">
    <property type="entry name" value="Winged helix-like DNA-binding domain superfamily/Winged helix DNA-binding domain"/>
    <property type="match status" value="1"/>
</dbReference>
<dbReference type="SMART" id="SM00345">
    <property type="entry name" value="HTH_GNTR"/>
    <property type="match status" value="1"/>
</dbReference>
<proteinExistence type="predicted"/>
<dbReference type="SUPFAM" id="SSF48008">
    <property type="entry name" value="GntR ligand-binding domain-like"/>
    <property type="match status" value="1"/>
</dbReference>
<evidence type="ECO:0000256" key="3">
    <source>
        <dbReference type="ARBA" id="ARBA00023163"/>
    </source>
</evidence>
<reference evidence="5" key="1">
    <citation type="submission" date="2019-02" db="EMBL/GenBank/DDBJ databases">
        <authorList>
            <consortium name="Pathogen Informatics"/>
        </authorList>
    </citation>
    <scope>NUCLEOTIDE SEQUENCE</scope>
    <source>
        <strain evidence="5">3012STDY6733949</strain>
    </source>
</reference>
<dbReference type="Pfam" id="PF00392">
    <property type="entry name" value="GntR"/>
    <property type="match status" value="1"/>
</dbReference>
<dbReference type="SMART" id="SM00895">
    <property type="entry name" value="FCD"/>
    <property type="match status" value="1"/>
</dbReference>
<dbReference type="GO" id="GO:0003677">
    <property type="term" value="F:DNA binding"/>
    <property type="evidence" value="ECO:0007669"/>
    <property type="project" value="UniProtKB-KW"/>
</dbReference>
<sequence>MPTTERNGSAVQQAVDLVRERIRQGEWGPGHRLVESELTTQLGVSRGPLREALGRLEAEGLVTIEPYRGAMVRRMSRAEAESLYQVRELLEGLSARLAADRVASDSSARRRLVSEIKALERVGERGERREIMDENSRFHQLLIELGGNPVAAETLARLNNQIYRYTMRNMFDQKSVARSCRQHLAVAKAVLDGDGAKAERLMRNHVRVSGQEVVKLIEALS</sequence>
<dbReference type="SUPFAM" id="SSF46785">
    <property type="entry name" value="Winged helix' DNA-binding domain"/>
    <property type="match status" value="1"/>
</dbReference>
<accession>A0A449GEX9</accession>
<dbReference type="Gene3D" id="1.20.120.530">
    <property type="entry name" value="GntR ligand-binding domain-like"/>
    <property type="match status" value="1"/>
</dbReference>
<evidence type="ECO:0000313" key="5">
    <source>
        <dbReference type="EMBL" id="VFA84392.1"/>
    </source>
</evidence>
<keyword evidence="3" id="KW-0804">Transcription</keyword>
<dbReference type="PROSITE" id="PS50949">
    <property type="entry name" value="HTH_GNTR"/>
    <property type="match status" value="1"/>
</dbReference>
<dbReference type="EMBL" id="CAACYE010000005">
    <property type="protein sequence ID" value="VFA84392.1"/>
    <property type="molecule type" value="Genomic_DNA"/>
</dbReference>
<dbReference type="InterPro" id="IPR036388">
    <property type="entry name" value="WH-like_DNA-bd_sf"/>
</dbReference>
<dbReference type="AlphaFoldDB" id="A0A449GEX9"/>
<evidence type="ECO:0000256" key="2">
    <source>
        <dbReference type="ARBA" id="ARBA00023125"/>
    </source>
</evidence>
<dbReference type="InterPro" id="IPR008920">
    <property type="entry name" value="TF_FadR/GntR_C"/>
</dbReference>
<dbReference type="CDD" id="cd07377">
    <property type="entry name" value="WHTH_GntR"/>
    <property type="match status" value="1"/>
</dbReference>
<dbReference type="PANTHER" id="PTHR43537">
    <property type="entry name" value="TRANSCRIPTIONAL REGULATOR, GNTR FAMILY"/>
    <property type="match status" value="1"/>
</dbReference>
<gene>
    <name evidence="5" type="primary">ydfH_1</name>
    <name evidence="5" type="ORF">NCTC1935_02221</name>
</gene>
<organism evidence="5">
    <name type="scientific">Nocardia farcinica</name>
    <dbReference type="NCBI Taxonomy" id="37329"/>
    <lineage>
        <taxon>Bacteria</taxon>
        <taxon>Bacillati</taxon>
        <taxon>Actinomycetota</taxon>
        <taxon>Actinomycetes</taxon>
        <taxon>Mycobacteriales</taxon>
        <taxon>Nocardiaceae</taxon>
        <taxon>Nocardia</taxon>
    </lineage>
</organism>
<dbReference type="InterPro" id="IPR011711">
    <property type="entry name" value="GntR_C"/>
</dbReference>